<feature type="domain" description="Tyr recombinase" evidence="4">
    <location>
        <begin position="288"/>
        <end position="475"/>
    </location>
</feature>
<name>A0A2K4ZPG1_9FIRM</name>
<dbReference type="Gene3D" id="1.10.443.10">
    <property type="entry name" value="Intergrase catalytic core"/>
    <property type="match status" value="1"/>
</dbReference>
<evidence type="ECO:0000313" key="5">
    <source>
        <dbReference type="EMBL" id="SOY32306.1"/>
    </source>
</evidence>
<dbReference type="Proteomes" id="UP000236311">
    <property type="component" value="Unassembled WGS sequence"/>
</dbReference>
<evidence type="ECO:0000256" key="1">
    <source>
        <dbReference type="ARBA" id="ARBA00008857"/>
    </source>
</evidence>
<dbReference type="AlphaFoldDB" id="A0A2K4ZPG1"/>
<reference evidence="5 6" key="1">
    <citation type="submission" date="2018-01" db="EMBL/GenBank/DDBJ databases">
        <authorList>
            <person name="Gaut B.S."/>
            <person name="Morton B.R."/>
            <person name="Clegg M.T."/>
            <person name="Duvall M.R."/>
        </authorList>
    </citation>
    <scope>NUCLEOTIDE SEQUENCE [LARGE SCALE GENOMIC DNA]</scope>
    <source>
        <strain evidence="5">GP69</strain>
    </source>
</reference>
<dbReference type="RefSeq" id="WP_103242258.1">
    <property type="nucleotide sequence ID" value="NZ_JANJZD010000051.1"/>
</dbReference>
<evidence type="ECO:0000256" key="2">
    <source>
        <dbReference type="ARBA" id="ARBA00023125"/>
    </source>
</evidence>
<proteinExistence type="inferred from homology"/>
<evidence type="ECO:0000259" key="4">
    <source>
        <dbReference type="PROSITE" id="PS51898"/>
    </source>
</evidence>
<organism evidence="5 6">
    <name type="scientific">Acetatifactor muris</name>
    <dbReference type="NCBI Taxonomy" id="879566"/>
    <lineage>
        <taxon>Bacteria</taxon>
        <taxon>Bacillati</taxon>
        <taxon>Bacillota</taxon>
        <taxon>Clostridia</taxon>
        <taxon>Lachnospirales</taxon>
        <taxon>Lachnospiraceae</taxon>
        <taxon>Acetatifactor</taxon>
    </lineage>
</organism>
<dbReference type="OrthoDB" id="568347at2"/>
<evidence type="ECO:0000256" key="3">
    <source>
        <dbReference type="ARBA" id="ARBA00023172"/>
    </source>
</evidence>
<dbReference type="GO" id="GO:0015074">
    <property type="term" value="P:DNA integration"/>
    <property type="evidence" value="ECO:0007669"/>
    <property type="project" value="InterPro"/>
</dbReference>
<keyword evidence="6" id="KW-1185">Reference proteome</keyword>
<accession>A0A2K4ZPG1</accession>
<dbReference type="InterPro" id="IPR002104">
    <property type="entry name" value="Integrase_catalytic"/>
</dbReference>
<dbReference type="EMBL" id="OFSM01000045">
    <property type="protein sequence ID" value="SOY32306.1"/>
    <property type="molecule type" value="Genomic_DNA"/>
</dbReference>
<keyword evidence="2" id="KW-0238">DNA-binding</keyword>
<dbReference type="InterPro" id="IPR013762">
    <property type="entry name" value="Integrase-like_cat_sf"/>
</dbReference>
<dbReference type="PANTHER" id="PTHR30349:SF41">
    <property type="entry name" value="INTEGRASE_RECOMBINASE PROTEIN MJ0367-RELATED"/>
    <property type="match status" value="1"/>
</dbReference>
<comment type="similarity">
    <text evidence="1">Belongs to the 'phage' integrase family.</text>
</comment>
<dbReference type="InterPro" id="IPR011010">
    <property type="entry name" value="DNA_brk_join_enz"/>
</dbReference>
<dbReference type="GO" id="GO:0006310">
    <property type="term" value="P:DNA recombination"/>
    <property type="evidence" value="ECO:0007669"/>
    <property type="project" value="UniProtKB-KW"/>
</dbReference>
<dbReference type="GO" id="GO:0003677">
    <property type="term" value="F:DNA binding"/>
    <property type="evidence" value="ECO:0007669"/>
    <property type="project" value="UniProtKB-KW"/>
</dbReference>
<dbReference type="CDD" id="cd00397">
    <property type="entry name" value="DNA_BRE_C"/>
    <property type="match status" value="1"/>
</dbReference>
<dbReference type="Pfam" id="PF00589">
    <property type="entry name" value="Phage_integrase"/>
    <property type="match status" value="1"/>
</dbReference>
<evidence type="ECO:0000313" key="6">
    <source>
        <dbReference type="Proteomes" id="UP000236311"/>
    </source>
</evidence>
<dbReference type="SUPFAM" id="SSF56349">
    <property type="entry name" value="DNA breaking-rejoining enzymes"/>
    <property type="match status" value="1"/>
</dbReference>
<dbReference type="PANTHER" id="PTHR30349">
    <property type="entry name" value="PHAGE INTEGRASE-RELATED"/>
    <property type="match status" value="1"/>
</dbReference>
<keyword evidence="3" id="KW-0233">DNA recombination</keyword>
<gene>
    <name evidence="5" type="primary">xerC_5</name>
    <name evidence="5" type="ORF">AMURIS_05064</name>
</gene>
<sequence>MENRISLKGLESYKAATDIQRKRMGKDPHYDLGGVPADKMREEFAAFILHRAGSVSLMTVYGERQFFKKVCIFLQKRAKRVESFGDRDTETWLRQFKGWMMSEGIPQTFEKHGVYGSVSTGRSRLLCYFIQLLEFTGQKRMQGDETDKDIWEIERLDIPVRANPIKNYRTVNFTKISQPGIREELKKGIYLNLQKEAIACVQKEMTAMRRLSEYLAARQKEVQSCRDISREVLEEYLTYLKTEDIETKSFHADLNRLRAILESIGKVCGYANLELLFLNRDIPPARQPEFKVYSDSELQRLNAGTVKLDEQIARAMIIHQMLGTRISDTLTLQTDCLYDSGGETIIRIRQMKTKTFEKPVSHDLAELIRKAIAYTEERHGPTKFIFVDDKNPENPLPYNRLQNKVVEMIHKENLRDDNGRLFGFGSHMFRHYYGVKLTEMHLDDFTIAKLLGHSSVQNVKYYRKMSNQTLADETREVRNMLSEIILQNLDGWEEEYEQIREDAGM</sequence>
<protein>
    <submittedName>
        <fullName evidence="5">Tyrosine recombinase XerC</fullName>
    </submittedName>
</protein>
<dbReference type="InterPro" id="IPR050090">
    <property type="entry name" value="Tyrosine_recombinase_XerCD"/>
</dbReference>
<dbReference type="PROSITE" id="PS51898">
    <property type="entry name" value="TYR_RECOMBINASE"/>
    <property type="match status" value="1"/>
</dbReference>